<protein>
    <submittedName>
        <fullName evidence="1">Uncharacterized protein</fullName>
    </submittedName>
</protein>
<evidence type="ECO:0000313" key="1">
    <source>
        <dbReference type="EMBL" id="CAI9945389.1"/>
    </source>
</evidence>
<accession>A0AA86PSK5</accession>
<comment type="caution">
    <text evidence="1">The sequence shown here is derived from an EMBL/GenBank/DDBJ whole genome shotgun (WGS) entry which is preliminary data.</text>
</comment>
<dbReference type="EMBL" id="CAXDID020000323">
    <property type="protein sequence ID" value="CAL6077119.1"/>
    <property type="molecule type" value="Genomic_DNA"/>
</dbReference>
<dbReference type="EMBL" id="CAXDID020000035">
    <property type="protein sequence ID" value="CAL5996371.1"/>
    <property type="molecule type" value="Genomic_DNA"/>
</dbReference>
<dbReference type="EMBL" id="CATOUU010000972">
    <property type="protein sequence ID" value="CAI9963996.1"/>
    <property type="molecule type" value="Genomic_DNA"/>
</dbReference>
<reference evidence="4 7" key="2">
    <citation type="submission" date="2024-07" db="EMBL/GenBank/DDBJ databases">
        <authorList>
            <person name="Akdeniz Z."/>
        </authorList>
    </citation>
    <scope>NUCLEOTIDE SEQUENCE [LARGE SCALE GENOMIC DNA]</scope>
</reference>
<dbReference type="EMBL" id="CATOUU010000763">
    <property type="protein sequence ID" value="CAI9946649.1"/>
    <property type="molecule type" value="Genomic_DNA"/>
</dbReference>
<dbReference type="EMBL" id="CAXDID020000272">
    <property type="protein sequence ID" value="CAL6068443.1"/>
    <property type="molecule type" value="Genomic_DNA"/>
</dbReference>
<dbReference type="Proteomes" id="UP001642409">
    <property type="component" value="Unassembled WGS sequence"/>
</dbReference>
<evidence type="ECO:0000313" key="5">
    <source>
        <dbReference type="EMBL" id="CAL6068443.1"/>
    </source>
</evidence>
<keyword evidence="7" id="KW-1185">Reference proteome</keyword>
<dbReference type="AlphaFoldDB" id="A0AA86PSK5"/>
<gene>
    <name evidence="4" type="ORF">HINF_LOCUS14726</name>
    <name evidence="1" type="ORF">HINF_LOCUS33034</name>
    <name evidence="2" type="ORF">HINF_LOCUS34294</name>
    <name evidence="3" type="ORF">HINF_LOCUS51641</name>
    <name evidence="5" type="ORF">HINF_LOCUS53506</name>
    <name evidence="6" type="ORF">HINF_LOCUS58035</name>
</gene>
<organism evidence="1">
    <name type="scientific">Hexamita inflata</name>
    <dbReference type="NCBI Taxonomy" id="28002"/>
    <lineage>
        <taxon>Eukaryota</taxon>
        <taxon>Metamonada</taxon>
        <taxon>Diplomonadida</taxon>
        <taxon>Hexamitidae</taxon>
        <taxon>Hexamitinae</taxon>
        <taxon>Hexamita</taxon>
    </lineage>
</organism>
<dbReference type="EMBL" id="CATOUU010000743">
    <property type="protein sequence ID" value="CAI9945389.1"/>
    <property type="molecule type" value="Genomic_DNA"/>
</dbReference>
<evidence type="ECO:0000313" key="6">
    <source>
        <dbReference type="EMBL" id="CAL6077119.1"/>
    </source>
</evidence>
<reference evidence="1" key="1">
    <citation type="submission" date="2023-06" db="EMBL/GenBank/DDBJ databases">
        <authorList>
            <person name="Kurt Z."/>
        </authorList>
    </citation>
    <scope>NUCLEOTIDE SEQUENCE</scope>
</reference>
<sequence length="262" mass="29944">MHPVTQYFVENCKSDKIVLSPYLFLKLTSSMELEFNSLIKDRAIGGLYKQYGEDLFIENANKSEVVRIDSDTKRVHFLVKVQQCPVIIATTTLNSTPIEQITQNLTSILDVQKIGIVNIITLSDVAEADKLLVTLTENNYKTPKKDLETKRDAYIRHACQSGTTREQIAKAKRDYEQSQSSSVTVKIANPKEQGYEKSTEEFKKESGYERMKVVPIQLDRELTEIYEKHTEQKVDIVECSIFTDAQDQIWSAKVPPMPKQSK</sequence>
<evidence type="ECO:0000313" key="2">
    <source>
        <dbReference type="EMBL" id="CAI9946649.1"/>
    </source>
</evidence>
<evidence type="ECO:0000313" key="4">
    <source>
        <dbReference type="EMBL" id="CAL5996371.1"/>
    </source>
</evidence>
<evidence type="ECO:0000313" key="3">
    <source>
        <dbReference type="EMBL" id="CAI9963996.1"/>
    </source>
</evidence>
<proteinExistence type="predicted"/>
<evidence type="ECO:0000313" key="7">
    <source>
        <dbReference type="Proteomes" id="UP001642409"/>
    </source>
</evidence>
<name>A0AA86PSK5_9EUKA</name>